<dbReference type="InterPro" id="IPR051262">
    <property type="entry name" value="SMP-30/CGR1_Lactonase"/>
</dbReference>
<accession>A0AAD0E6S0</accession>
<evidence type="ECO:0000313" key="3">
    <source>
        <dbReference type="EMBL" id="ASY23155.1"/>
    </source>
</evidence>
<dbReference type="Proteomes" id="UP000217177">
    <property type="component" value="Chromosome"/>
</dbReference>
<gene>
    <name evidence="2" type="ORF">A1sIA79_06490</name>
    <name evidence="3" type="ORF">A1sIIB76_06450</name>
</gene>
<dbReference type="Gene3D" id="2.120.10.30">
    <property type="entry name" value="TolB, C-terminal domain"/>
    <property type="match status" value="1"/>
</dbReference>
<protein>
    <submittedName>
        <fullName evidence="3">Gluconolactonase</fullName>
    </submittedName>
</protein>
<evidence type="ECO:0000313" key="2">
    <source>
        <dbReference type="EMBL" id="ASY17828.1"/>
    </source>
</evidence>
<keyword evidence="4" id="KW-1185">Reference proteome</keyword>
<dbReference type="EMBL" id="CP016778">
    <property type="protein sequence ID" value="ASY23155.1"/>
    <property type="molecule type" value="Genomic_DNA"/>
</dbReference>
<dbReference type="PANTHER" id="PTHR47572:SF5">
    <property type="entry name" value="BLR2277 PROTEIN"/>
    <property type="match status" value="1"/>
</dbReference>
<dbReference type="InterPro" id="IPR013658">
    <property type="entry name" value="SGL"/>
</dbReference>
<dbReference type="KEGG" id="pvs:A1sIA79_06490"/>
<proteinExistence type="predicted"/>
<name>A0AAD0E6S0_9ACTN</name>
<evidence type="ECO:0000313" key="4">
    <source>
        <dbReference type="Proteomes" id="UP000217177"/>
    </source>
</evidence>
<dbReference type="Pfam" id="PF08450">
    <property type="entry name" value="SGL"/>
    <property type="match status" value="1"/>
</dbReference>
<feature type="domain" description="SMP-30/Gluconolactonase/LRE-like region" evidence="1">
    <location>
        <begin position="15"/>
        <end position="253"/>
    </location>
</feature>
<organism evidence="3 5">
    <name type="scientific">Candidatus Planktophila versatilis</name>
    <dbReference type="NCBI Taxonomy" id="1884905"/>
    <lineage>
        <taxon>Bacteria</taxon>
        <taxon>Bacillati</taxon>
        <taxon>Actinomycetota</taxon>
        <taxon>Actinomycetes</taxon>
        <taxon>Candidatus Nanopelagicales</taxon>
        <taxon>Candidatus Nanopelagicaceae</taxon>
        <taxon>Candidatus Planktophila</taxon>
    </lineage>
</organism>
<dbReference type="Proteomes" id="UP000217194">
    <property type="component" value="Chromosome"/>
</dbReference>
<dbReference type="InterPro" id="IPR011042">
    <property type="entry name" value="6-blade_b-propeller_TolB-like"/>
</dbReference>
<dbReference type="EMBL" id="CP016774">
    <property type="protein sequence ID" value="ASY17828.1"/>
    <property type="molecule type" value="Genomic_DNA"/>
</dbReference>
<reference evidence="4 5" key="1">
    <citation type="submission" date="2016-07" db="EMBL/GenBank/DDBJ databases">
        <title>High microdiversification within the ubiquitous acI lineage of Actinobacteria.</title>
        <authorList>
            <person name="Neuenschwander S.M."/>
            <person name="Salcher M."/>
            <person name="Ghai R."/>
            <person name="Pernthaler J."/>
        </authorList>
    </citation>
    <scope>NUCLEOTIDE SEQUENCE [LARGE SCALE GENOMIC DNA]</scope>
    <source>
        <strain evidence="2">MMS-IA-79</strain>
        <strain evidence="3">MMS-IIB-76</strain>
    </source>
</reference>
<sequence length="292" mass="31249">MKADIETLATGLGHPEGPDILPDGRIVMVETFTSRIIAWSPTRGIHDYANCGGGPNACRLGSDGAVYITQNGGTAGTWRAKVMSVPSIQKAWPDGSVEIIVEQIDGYKLQAPNDLSFGPDGRLYFTDPADYDPEDRGLGRIFAVNPDGTGELLDEIPAAFPNGIVAEAGGTIVWVDSYEGGVYRLRPGGKSEKIAQLPEGHVPDGLKIDVNENLWITTYTGGGVDIIKPDGTYIDFLKTGGVPLNCVFEGENLIITDFGDIDTISVAEPMEGRLWRIPVGVRGMELFRGAIA</sequence>
<dbReference type="PANTHER" id="PTHR47572">
    <property type="entry name" value="LIPOPROTEIN-RELATED"/>
    <property type="match status" value="1"/>
</dbReference>
<dbReference type="RefSeq" id="WP_095675380.1">
    <property type="nucleotide sequence ID" value="NZ_CP016774.1"/>
</dbReference>
<dbReference type="SUPFAM" id="SSF63829">
    <property type="entry name" value="Calcium-dependent phosphotriesterase"/>
    <property type="match status" value="1"/>
</dbReference>
<evidence type="ECO:0000259" key="1">
    <source>
        <dbReference type="Pfam" id="PF08450"/>
    </source>
</evidence>
<evidence type="ECO:0000313" key="5">
    <source>
        <dbReference type="Proteomes" id="UP000217194"/>
    </source>
</evidence>
<dbReference type="AlphaFoldDB" id="A0AAD0E6S0"/>